<dbReference type="OrthoDB" id="8004339at2"/>
<dbReference type="RefSeq" id="WP_091717267.1">
    <property type="nucleotide sequence ID" value="NZ_FNHS01000009.1"/>
</dbReference>
<name>A0A1H0CEJ4_9HYPH</name>
<organism evidence="1 2">
    <name type="scientific">Methylobacterium phyllostachyos</name>
    <dbReference type="NCBI Taxonomy" id="582672"/>
    <lineage>
        <taxon>Bacteria</taxon>
        <taxon>Pseudomonadati</taxon>
        <taxon>Pseudomonadota</taxon>
        <taxon>Alphaproteobacteria</taxon>
        <taxon>Hyphomicrobiales</taxon>
        <taxon>Methylobacteriaceae</taxon>
        <taxon>Methylobacterium</taxon>
    </lineage>
</organism>
<gene>
    <name evidence="1" type="ORF">SAMN05216360_109128</name>
</gene>
<dbReference type="AlphaFoldDB" id="A0A1H0CEJ4"/>
<evidence type="ECO:0008006" key="3">
    <source>
        <dbReference type="Google" id="ProtNLM"/>
    </source>
</evidence>
<sequence length="216" mass="23458">MRLRVAHPAERRAEVLRLLRETDLPIAEIGARTGVRPGTIKTWNTRSGWVRPPRWDWVLARWPAARRAAVARLLDQPGNDPVDIAVALGFGRDPADLVSAALQLAPRPGRAVQGRARDPAPPIDPPTLRTHLRIHIARQIAAFDAALDREGVALSESARVLRDLGGLRRLLDEIETESARGAAGEGGDDGTARDLPTLRAEIARRYDDFVGGGAPA</sequence>
<accession>A0A1H0CEJ4</accession>
<reference evidence="2" key="1">
    <citation type="submission" date="2016-10" db="EMBL/GenBank/DDBJ databases">
        <authorList>
            <person name="Varghese N."/>
            <person name="Submissions S."/>
        </authorList>
    </citation>
    <scope>NUCLEOTIDE SEQUENCE [LARGE SCALE GENOMIC DNA]</scope>
    <source>
        <strain evidence="2">BL47</strain>
    </source>
</reference>
<proteinExistence type="predicted"/>
<evidence type="ECO:0000313" key="1">
    <source>
        <dbReference type="EMBL" id="SDN56272.1"/>
    </source>
</evidence>
<dbReference type="EMBL" id="FNHS01000009">
    <property type="protein sequence ID" value="SDN56272.1"/>
    <property type="molecule type" value="Genomic_DNA"/>
</dbReference>
<protein>
    <recommendedName>
        <fullName evidence="3">Homeodomain-like domain-containing protein</fullName>
    </recommendedName>
</protein>
<keyword evidence="2" id="KW-1185">Reference proteome</keyword>
<dbReference type="Proteomes" id="UP000198704">
    <property type="component" value="Unassembled WGS sequence"/>
</dbReference>
<evidence type="ECO:0000313" key="2">
    <source>
        <dbReference type="Proteomes" id="UP000198704"/>
    </source>
</evidence>